<evidence type="ECO:0000313" key="3">
    <source>
        <dbReference type="Proteomes" id="UP000006728"/>
    </source>
</evidence>
<reference evidence="2 3" key="1">
    <citation type="journal article" date="2007" name="Nat. Biotechnol.">
        <title>Complete genome sequence of the erythromycin-producing bacterium Saccharopolyspora erythraea NRRL23338.</title>
        <authorList>
            <person name="Oliynyk M."/>
            <person name="Samborskyy M."/>
            <person name="Lester J.B."/>
            <person name="Mironenko T."/>
            <person name="Scott N."/>
            <person name="Dickens S."/>
            <person name="Haydock S.F."/>
            <person name="Leadlay P.F."/>
        </authorList>
    </citation>
    <scope>NUCLEOTIDE SEQUENCE [LARGE SCALE GENOMIC DNA]</scope>
    <source>
        <strain evidence="3">ATCC 11635 / DSM 40517 / JCM 4748 / NBRC 13426 / NCIMB 8594 / NRRL 2338</strain>
    </source>
</reference>
<feature type="region of interest" description="Disordered" evidence="1">
    <location>
        <begin position="1"/>
        <end position="32"/>
    </location>
</feature>
<keyword evidence="3" id="KW-1185">Reference proteome</keyword>
<dbReference type="KEGG" id="sen:SACE_4228"/>
<protein>
    <submittedName>
        <fullName evidence="2">Uncharacterized protein</fullName>
    </submittedName>
</protein>
<evidence type="ECO:0000313" key="2">
    <source>
        <dbReference type="EMBL" id="CAM03497.1"/>
    </source>
</evidence>
<organism evidence="2 3">
    <name type="scientific">Saccharopolyspora erythraea (strain ATCC 11635 / DSM 40517 / JCM 4748 / NBRC 13426 / NCIMB 8594 / NRRL 2338)</name>
    <dbReference type="NCBI Taxonomy" id="405948"/>
    <lineage>
        <taxon>Bacteria</taxon>
        <taxon>Bacillati</taxon>
        <taxon>Actinomycetota</taxon>
        <taxon>Actinomycetes</taxon>
        <taxon>Pseudonocardiales</taxon>
        <taxon>Pseudonocardiaceae</taxon>
        <taxon>Saccharopolyspora</taxon>
    </lineage>
</organism>
<gene>
    <name evidence="2" type="ordered locus">SACE_4228</name>
</gene>
<dbReference type="AlphaFoldDB" id="A4FHH2"/>
<evidence type="ECO:0000256" key="1">
    <source>
        <dbReference type="SAM" id="MobiDB-lite"/>
    </source>
</evidence>
<feature type="compositionally biased region" description="Basic and acidic residues" evidence="1">
    <location>
        <begin position="14"/>
        <end position="32"/>
    </location>
</feature>
<dbReference type="EMBL" id="AM420293">
    <property type="protein sequence ID" value="CAM03497.1"/>
    <property type="molecule type" value="Genomic_DNA"/>
</dbReference>
<name>A4FHH2_SACEN</name>
<proteinExistence type="predicted"/>
<dbReference type="Proteomes" id="UP000006728">
    <property type="component" value="Chromosome"/>
</dbReference>
<dbReference type="HOGENOM" id="CLU_3391196_0_0_11"/>
<accession>A4FHH2</accession>
<sequence>MATASMATAIRTTVDARTEAEDAGRRDGPSPT</sequence>